<organism evidence="2 3">
    <name type="scientific">Tenacibaculum lutimaris</name>
    <dbReference type="NCBI Taxonomy" id="285258"/>
    <lineage>
        <taxon>Bacteria</taxon>
        <taxon>Pseudomonadati</taxon>
        <taxon>Bacteroidota</taxon>
        <taxon>Flavobacteriia</taxon>
        <taxon>Flavobacteriales</taxon>
        <taxon>Flavobacteriaceae</taxon>
        <taxon>Tenacibaculum</taxon>
    </lineage>
</organism>
<keyword evidence="1" id="KW-0812">Transmembrane</keyword>
<dbReference type="Proteomes" id="UP000285780">
    <property type="component" value="Unassembled WGS sequence"/>
</dbReference>
<dbReference type="AlphaFoldDB" id="A0A420E0P7"/>
<reference evidence="2 3" key="1">
    <citation type="submission" date="2018-09" db="EMBL/GenBank/DDBJ databases">
        <title>Genomic Encyclopedia of Archaeal and Bacterial Type Strains, Phase II (KMG-II): from individual species to whole genera.</title>
        <authorList>
            <person name="Goeker M."/>
        </authorList>
    </citation>
    <scope>NUCLEOTIDE SEQUENCE [LARGE SCALE GENOMIC DNA]</scope>
    <source>
        <strain evidence="2 3">DSM 16505</strain>
    </source>
</reference>
<sequence length="151" mass="17465">MDLGTTIVGAVLLVICIAPFILVRKRQLTKKNEKLQILNNLSQEYNCFIQEYEFCNDFILGIDKSKNFLFFYKQSEETTHSQVINLQEIDECVVIKKTRSINDKTIALIELNFIKKNEVTSIIIYDEKTDLLISNELLVANKWSLIINSSL</sequence>
<dbReference type="RefSeq" id="WP_120187192.1">
    <property type="nucleotide sequence ID" value="NZ_RAQM01000009.1"/>
</dbReference>
<feature type="transmembrane region" description="Helical" evidence="1">
    <location>
        <begin position="6"/>
        <end position="23"/>
    </location>
</feature>
<keyword evidence="1" id="KW-1133">Transmembrane helix</keyword>
<accession>A0A420E0P7</accession>
<evidence type="ECO:0000313" key="2">
    <source>
        <dbReference type="EMBL" id="RKF03685.1"/>
    </source>
</evidence>
<protein>
    <submittedName>
        <fullName evidence="2">Uncharacterized protein</fullName>
    </submittedName>
</protein>
<evidence type="ECO:0000256" key="1">
    <source>
        <dbReference type="SAM" id="Phobius"/>
    </source>
</evidence>
<keyword evidence="1" id="KW-0472">Membrane</keyword>
<comment type="caution">
    <text evidence="2">The sequence shown here is derived from an EMBL/GenBank/DDBJ whole genome shotgun (WGS) entry which is preliminary data.</text>
</comment>
<proteinExistence type="predicted"/>
<keyword evidence="3" id="KW-1185">Reference proteome</keyword>
<evidence type="ECO:0000313" key="3">
    <source>
        <dbReference type="Proteomes" id="UP000285780"/>
    </source>
</evidence>
<dbReference type="EMBL" id="RAQM01000009">
    <property type="protein sequence ID" value="RKF03685.1"/>
    <property type="molecule type" value="Genomic_DNA"/>
</dbReference>
<gene>
    <name evidence="2" type="ORF">C8N26_2082</name>
</gene>
<name>A0A420E0P7_9FLAO</name>